<dbReference type="AlphaFoldDB" id="A0A7K0ESH5"/>
<organism evidence="2 3">
    <name type="scientific">Larkinella terrae</name>
    <dbReference type="NCBI Taxonomy" id="2025311"/>
    <lineage>
        <taxon>Bacteria</taxon>
        <taxon>Pseudomonadati</taxon>
        <taxon>Bacteroidota</taxon>
        <taxon>Cytophagia</taxon>
        <taxon>Cytophagales</taxon>
        <taxon>Spirosomataceae</taxon>
        <taxon>Larkinella</taxon>
    </lineage>
</organism>
<dbReference type="InterPro" id="IPR013740">
    <property type="entry name" value="Redoxin"/>
</dbReference>
<dbReference type="InterPro" id="IPR050553">
    <property type="entry name" value="Thioredoxin_ResA/DsbE_sf"/>
</dbReference>
<keyword evidence="3" id="KW-1185">Reference proteome</keyword>
<dbReference type="RefSeq" id="WP_154178075.1">
    <property type="nucleotide sequence ID" value="NZ_WJXZ01000014.1"/>
</dbReference>
<name>A0A7K0ESH5_9BACT</name>
<gene>
    <name evidence="2" type="ORF">GJJ30_25940</name>
</gene>
<dbReference type="PROSITE" id="PS51257">
    <property type="entry name" value="PROKAR_LIPOPROTEIN"/>
    <property type="match status" value="1"/>
</dbReference>
<dbReference type="PANTHER" id="PTHR42852:SF13">
    <property type="entry name" value="PROTEIN DIPZ"/>
    <property type="match status" value="1"/>
</dbReference>
<evidence type="ECO:0000259" key="1">
    <source>
        <dbReference type="PROSITE" id="PS51352"/>
    </source>
</evidence>
<reference evidence="2 3" key="1">
    <citation type="journal article" date="2018" name="Antonie Van Leeuwenhoek">
        <title>Larkinella terrae sp. nov., isolated from soil on Jeju Island, South Korea.</title>
        <authorList>
            <person name="Ten L.N."/>
            <person name="Jeon J."/>
            <person name="Park S.J."/>
            <person name="Park S."/>
            <person name="Lee S.Y."/>
            <person name="Kim M.K."/>
            <person name="Jung H.Y."/>
        </authorList>
    </citation>
    <scope>NUCLEOTIDE SEQUENCE [LARGE SCALE GENOMIC DNA]</scope>
    <source>
        <strain evidence="2 3">KCTC 52001</strain>
    </source>
</reference>
<evidence type="ECO:0000313" key="3">
    <source>
        <dbReference type="Proteomes" id="UP000441754"/>
    </source>
</evidence>
<dbReference type="EMBL" id="WJXZ01000014">
    <property type="protein sequence ID" value="MRS64767.1"/>
    <property type="molecule type" value="Genomic_DNA"/>
</dbReference>
<dbReference type="OrthoDB" id="9815205at2"/>
<sequence>MIVRYALGFLLLGLVLTSCSQKRHYGNPIQAPATILKDMESFWNYKARNVRLYEDYQALDPESNVIPKEDFLKKIATGEYFPLRLSSTDSSAYYRLQPIKKTSSQDIRTTVKYWGLEELEHFRKEGTTLPDYQFVDMDGTVYTKETTKGKILVVKCWFLACLPCIQEMPALNELKQQYSGRNDMLFVSLCMDPKDKVAAFLKKKKFDYVTVPDQESYMTDQLQLNSYPTHFVINKQGLITKKVNDYHALAYALRKETSR</sequence>
<protein>
    <submittedName>
        <fullName evidence="2">Redoxin domain-containing protein</fullName>
    </submittedName>
</protein>
<dbReference type="InterPro" id="IPR036249">
    <property type="entry name" value="Thioredoxin-like_sf"/>
</dbReference>
<dbReference type="GO" id="GO:0016491">
    <property type="term" value="F:oxidoreductase activity"/>
    <property type="evidence" value="ECO:0007669"/>
    <property type="project" value="InterPro"/>
</dbReference>
<dbReference type="Pfam" id="PF08534">
    <property type="entry name" value="Redoxin"/>
    <property type="match status" value="1"/>
</dbReference>
<dbReference type="SUPFAM" id="SSF52833">
    <property type="entry name" value="Thioredoxin-like"/>
    <property type="match status" value="1"/>
</dbReference>
<dbReference type="CDD" id="cd02966">
    <property type="entry name" value="TlpA_like_family"/>
    <property type="match status" value="1"/>
</dbReference>
<accession>A0A7K0ESH5</accession>
<dbReference type="PROSITE" id="PS51352">
    <property type="entry name" value="THIOREDOXIN_2"/>
    <property type="match status" value="1"/>
</dbReference>
<feature type="domain" description="Thioredoxin" evidence="1">
    <location>
        <begin position="123"/>
        <end position="259"/>
    </location>
</feature>
<comment type="caution">
    <text evidence="2">The sequence shown here is derived from an EMBL/GenBank/DDBJ whole genome shotgun (WGS) entry which is preliminary data.</text>
</comment>
<proteinExistence type="predicted"/>
<dbReference type="Proteomes" id="UP000441754">
    <property type="component" value="Unassembled WGS sequence"/>
</dbReference>
<dbReference type="PANTHER" id="PTHR42852">
    <property type="entry name" value="THIOL:DISULFIDE INTERCHANGE PROTEIN DSBE"/>
    <property type="match status" value="1"/>
</dbReference>
<dbReference type="Gene3D" id="3.40.30.10">
    <property type="entry name" value="Glutaredoxin"/>
    <property type="match status" value="1"/>
</dbReference>
<dbReference type="InterPro" id="IPR013766">
    <property type="entry name" value="Thioredoxin_domain"/>
</dbReference>
<evidence type="ECO:0000313" key="2">
    <source>
        <dbReference type="EMBL" id="MRS64767.1"/>
    </source>
</evidence>